<dbReference type="InterPro" id="IPR028309">
    <property type="entry name" value="RB_fam"/>
</dbReference>
<dbReference type="GO" id="GO:0006357">
    <property type="term" value="P:regulation of transcription by RNA polymerase II"/>
    <property type="evidence" value="ECO:0007669"/>
    <property type="project" value="InterPro"/>
</dbReference>
<dbReference type="InterPro" id="IPR023799">
    <property type="entry name" value="RbfA_dom_sf"/>
</dbReference>
<dbReference type="InterPro" id="IPR036915">
    <property type="entry name" value="Cyclin-like_sf"/>
</dbReference>
<evidence type="ECO:0000259" key="8">
    <source>
        <dbReference type="SMART" id="SM01367"/>
    </source>
</evidence>
<dbReference type="SMART" id="SM01368">
    <property type="entry name" value="RB_A"/>
    <property type="match status" value="1"/>
</dbReference>
<dbReference type="SMART" id="SM01367">
    <property type="entry name" value="DUF3452"/>
    <property type="match status" value="1"/>
</dbReference>
<keyword evidence="6" id="KW-0539">Nucleus</keyword>
<dbReference type="EMBL" id="KQ765605">
    <property type="protein sequence ID" value="OAD53859.1"/>
    <property type="molecule type" value="Genomic_DNA"/>
</dbReference>
<evidence type="ECO:0000256" key="3">
    <source>
        <dbReference type="ARBA" id="ARBA00022491"/>
    </source>
</evidence>
<dbReference type="FunFam" id="1.10.472.10:FF:000035">
    <property type="entry name" value="RB transcriptional corepressor-like 1"/>
    <property type="match status" value="1"/>
</dbReference>
<dbReference type="InterPro" id="IPR002719">
    <property type="entry name" value="RB_B"/>
</dbReference>
<dbReference type="InterPro" id="IPR002720">
    <property type="entry name" value="RB_A"/>
</dbReference>
<dbReference type="OrthoDB" id="418445at2759"/>
<gene>
    <name evidence="10" type="ORF">WN48_08832</name>
</gene>
<dbReference type="Pfam" id="PF01858">
    <property type="entry name" value="RB_A"/>
    <property type="match status" value="1"/>
</dbReference>
<dbReference type="AlphaFoldDB" id="A0A310SIF7"/>
<dbReference type="Gene3D" id="1.10.472.140">
    <property type="match status" value="1"/>
</dbReference>
<dbReference type="Pfam" id="PF01857">
    <property type="entry name" value="RB_B"/>
    <property type="match status" value="1"/>
</dbReference>
<evidence type="ECO:0000256" key="6">
    <source>
        <dbReference type="ARBA" id="ARBA00023242"/>
    </source>
</evidence>
<evidence type="ECO:0000256" key="5">
    <source>
        <dbReference type="ARBA" id="ARBA00023163"/>
    </source>
</evidence>
<dbReference type="InterPro" id="IPR024599">
    <property type="entry name" value="RB_N"/>
</dbReference>
<keyword evidence="5" id="KW-0804">Transcription</keyword>
<dbReference type="PANTHER" id="PTHR13742">
    <property type="entry name" value="RETINOBLASTOMA-ASSOCIATED PROTEIN RB -RELATED"/>
    <property type="match status" value="1"/>
</dbReference>
<protein>
    <submittedName>
        <fullName evidence="10">Retinoblastoma-like protein 1</fullName>
    </submittedName>
</protein>
<evidence type="ECO:0000313" key="10">
    <source>
        <dbReference type="EMBL" id="OAD53859.1"/>
    </source>
</evidence>
<feature type="domain" description="Retinoblastoma-associated protein A-box" evidence="9">
    <location>
        <begin position="404"/>
        <end position="596"/>
    </location>
</feature>
<organism evidence="10 11">
    <name type="scientific">Eufriesea mexicana</name>
    <dbReference type="NCBI Taxonomy" id="516756"/>
    <lineage>
        <taxon>Eukaryota</taxon>
        <taxon>Metazoa</taxon>
        <taxon>Ecdysozoa</taxon>
        <taxon>Arthropoda</taxon>
        <taxon>Hexapoda</taxon>
        <taxon>Insecta</taxon>
        <taxon>Pterygota</taxon>
        <taxon>Neoptera</taxon>
        <taxon>Endopterygota</taxon>
        <taxon>Hymenoptera</taxon>
        <taxon>Apocrita</taxon>
        <taxon>Aculeata</taxon>
        <taxon>Apoidea</taxon>
        <taxon>Anthophila</taxon>
        <taxon>Apidae</taxon>
        <taxon>Eufriesea</taxon>
    </lineage>
</organism>
<evidence type="ECO:0000256" key="7">
    <source>
        <dbReference type="ARBA" id="ARBA00023306"/>
    </source>
</evidence>
<dbReference type="GO" id="GO:0005667">
    <property type="term" value="C:transcription regulator complex"/>
    <property type="evidence" value="ECO:0007669"/>
    <property type="project" value="TreeGrafter"/>
</dbReference>
<evidence type="ECO:0000256" key="1">
    <source>
        <dbReference type="ARBA" id="ARBA00004123"/>
    </source>
</evidence>
<dbReference type="Pfam" id="PF02033">
    <property type="entry name" value="RBFA"/>
    <property type="match status" value="1"/>
</dbReference>
<sequence length="1152" mass="131878">MGQSDDVEDSTYSRHQDLCQKLNMDATAASEAWKSYETIRQNYTLEGDQLHWIGCALYVACRKSSIPTVGKTGTNVEGNCVSLTRLLQLCNLPLIQFFTKSKSWADMANMPQDFRSKIEKLEGNFAVSMVIFKKYQPIFTDIFKDPVDDISRPPRSRRHKALPCTPARVFEFCWTLFICIKGAFPDISDDLVNSYHLLLVCCDLIYSNALLANRKDLLNPNFPGLPSNFNDENYIPPQTANCIVSLLCERHEAIAVEAKVIKEYYLKNHINKLFNERVLRGDQSNFSGILEALNFDGNSKAINRVYEQHVLTDWRRVRLNGISSLEIVGGDLACHAKLSKHIFMRGHDASNNIGSPTQMMNVGDLHEQFQMKKEQYSGQIQHLAPPTPLTGRSYLRPKDITNVTPVSTATQSVIRLQAMLAGQTSPSENLLQILSSCSQDVKTLVETKVKELGEQFCANYNKSTNANETTSDFGKKRLYLGQTLFYRLLEMILNDEKRKKPNYDVTNLLTKEIFIQCLFACCLEIVIYSYKSNDKIFPWILNALNLDAYYFYKVIEIIVRAEDQLSRDVVKHLNQIEEKILESLAWQSDSPLWGAIQSTAEGVPSCEEVSLPGIEPVKPKRTGSVALFFRKFYNLASVRMLDLCGSLEIMDTDLKKKIWTIFEYSIKERTELMKDRHLDQILMCAIYVICKLVKMEKNSFTEIMRCYRLQPQAESHIYRSVLISKINFGEETRGDLIKFYNTVYVPQVKEVANKLGLARGSVMNLSLSPLPKGKPPANSPVRRVTSSIMTRTLDPKAISASPAPQLSYCFSRSPAKDLEAINKMMISVDPKRSVGKRLLSDDTDVEMSEGTSPIKKTTAFDIINPSSGASTKKELSVHTIRRMNVLNKVFMEHITDIMSTGEIEPEILNRNIEISHIRITPDFKLINVYWIDNNFKKFEKSDTEELLEKCAFRLRHELTQLHVIGVVPPIQFVKHKGTHLLKEVEEKLKILDFGEEHTSSPYSNYIHHTVTSFGINEGISNSKEDNFSVNIPIMKHNVFGLDHFKIMSKIKASLNKSKKILKKETKESLSESNVKDIQNLFADNKQQKLFAQFLKQRRKEQKRNIKNRHKVDDHIYNYADENNDHDNIETNENDFIDTDYNDFNDYEEFGRK</sequence>
<keyword evidence="7" id="KW-0131">Cell cycle</keyword>
<proteinExistence type="inferred from homology"/>
<dbReference type="GO" id="GO:2000134">
    <property type="term" value="P:negative regulation of G1/S transition of mitotic cell cycle"/>
    <property type="evidence" value="ECO:0007669"/>
    <property type="project" value="TreeGrafter"/>
</dbReference>
<dbReference type="GO" id="GO:0005634">
    <property type="term" value="C:nucleus"/>
    <property type="evidence" value="ECO:0007669"/>
    <property type="project" value="UniProtKB-SubCell"/>
</dbReference>
<dbReference type="Gene3D" id="1.10.472.10">
    <property type="entry name" value="Cyclin-like"/>
    <property type="match status" value="3"/>
</dbReference>
<dbReference type="Proteomes" id="UP000250275">
    <property type="component" value="Unassembled WGS sequence"/>
</dbReference>
<dbReference type="InterPro" id="IPR015946">
    <property type="entry name" value="KH_dom-like_a/b"/>
</dbReference>
<dbReference type="SUPFAM" id="SSF89919">
    <property type="entry name" value="Ribosome-binding factor A, RbfA"/>
    <property type="match status" value="1"/>
</dbReference>
<keyword evidence="11" id="KW-1185">Reference proteome</keyword>
<feature type="domain" description="Retinoblastoma-associated protein N-terminal" evidence="8">
    <location>
        <begin position="64"/>
        <end position="208"/>
    </location>
</feature>
<dbReference type="Pfam" id="PF11934">
    <property type="entry name" value="DUF3452"/>
    <property type="match status" value="1"/>
</dbReference>
<comment type="similarity">
    <text evidence="2">Belongs to the retinoblastoma protein (RB) family.</text>
</comment>
<accession>A0A310SIF7</accession>
<dbReference type="PANTHER" id="PTHR13742:SF17">
    <property type="entry name" value="RE32990P-RELATED"/>
    <property type="match status" value="1"/>
</dbReference>
<evidence type="ECO:0000313" key="11">
    <source>
        <dbReference type="Proteomes" id="UP000250275"/>
    </source>
</evidence>
<dbReference type="InterPro" id="IPR000238">
    <property type="entry name" value="RbfA"/>
</dbReference>
<name>A0A310SIF7_9HYME</name>
<dbReference type="GO" id="GO:0000785">
    <property type="term" value="C:chromatin"/>
    <property type="evidence" value="ECO:0007669"/>
    <property type="project" value="TreeGrafter"/>
</dbReference>
<dbReference type="Gene3D" id="3.30.300.20">
    <property type="match status" value="1"/>
</dbReference>
<dbReference type="SUPFAM" id="SSF47954">
    <property type="entry name" value="Cyclin-like"/>
    <property type="match status" value="2"/>
</dbReference>
<dbReference type="GO" id="GO:0000977">
    <property type="term" value="F:RNA polymerase II transcription regulatory region sequence-specific DNA binding"/>
    <property type="evidence" value="ECO:0007669"/>
    <property type="project" value="TreeGrafter"/>
</dbReference>
<evidence type="ECO:0000256" key="4">
    <source>
        <dbReference type="ARBA" id="ARBA00023015"/>
    </source>
</evidence>
<comment type="subcellular location">
    <subcellularLocation>
        <location evidence="1">Nucleus</location>
    </subcellularLocation>
</comment>
<evidence type="ECO:0000259" key="9">
    <source>
        <dbReference type="SMART" id="SM01368"/>
    </source>
</evidence>
<keyword evidence="3" id="KW-0678">Repressor</keyword>
<reference evidence="10 11" key="1">
    <citation type="submission" date="2015-07" db="EMBL/GenBank/DDBJ databases">
        <title>The genome of Eufriesea mexicana.</title>
        <authorList>
            <person name="Pan H."/>
            <person name="Kapheim K."/>
        </authorList>
    </citation>
    <scope>NUCLEOTIDE SEQUENCE [LARGE SCALE GENOMIC DNA]</scope>
    <source>
        <strain evidence="10">0111107269</strain>
        <tissue evidence="10">Whole body</tissue>
    </source>
</reference>
<keyword evidence="4" id="KW-0805">Transcription regulation</keyword>
<dbReference type="GO" id="GO:0030154">
    <property type="term" value="P:cell differentiation"/>
    <property type="evidence" value="ECO:0007669"/>
    <property type="project" value="TreeGrafter"/>
</dbReference>
<evidence type="ECO:0000256" key="2">
    <source>
        <dbReference type="ARBA" id="ARBA00009475"/>
    </source>
</evidence>
<dbReference type="GO" id="GO:0006364">
    <property type="term" value="P:rRNA processing"/>
    <property type="evidence" value="ECO:0007669"/>
    <property type="project" value="InterPro"/>
</dbReference>